<dbReference type="PANTHER" id="PTHR10947:SF0">
    <property type="entry name" value="PHENYLALANINE--TRNA LIGASE BETA SUBUNIT"/>
    <property type="match status" value="1"/>
</dbReference>
<dbReference type="PROSITE" id="PS51483">
    <property type="entry name" value="B5"/>
    <property type="match status" value="1"/>
</dbReference>
<dbReference type="NCBIfam" id="NF045760">
    <property type="entry name" value="YtpR"/>
    <property type="match status" value="1"/>
</dbReference>
<evidence type="ECO:0000256" key="3">
    <source>
        <dbReference type="ARBA" id="ARBA00008653"/>
    </source>
</evidence>
<dbReference type="InterPro" id="IPR009061">
    <property type="entry name" value="DNA-bd_dom_put_sf"/>
</dbReference>
<comment type="catalytic activity">
    <reaction evidence="18">
        <text>tRNA(Phe) + L-phenylalanine + ATP = L-phenylalanyl-tRNA(Phe) + AMP + diphosphate + H(+)</text>
        <dbReference type="Rhea" id="RHEA:19413"/>
        <dbReference type="Rhea" id="RHEA-COMP:9668"/>
        <dbReference type="Rhea" id="RHEA-COMP:9699"/>
        <dbReference type="ChEBI" id="CHEBI:15378"/>
        <dbReference type="ChEBI" id="CHEBI:30616"/>
        <dbReference type="ChEBI" id="CHEBI:33019"/>
        <dbReference type="ChEBI" id="CHEBI:58095"/>
        <dbReference type="ChEBI" id="CHEBI:78442"/>
        <dbReference type="ChEBI" id="CHEBI:78531"/>
        <dbReference type="ChEBI" id="CHEBI:456215"/>
        <dbReference type="EC" id="6.1.1.20"/>
    </reaction>
</comment>
<protein>
    <recommendedName>
        <fullName evidence="6">Phenylalanine--tRNA ligase beta subunit</fullName>
        <ecNumber evidence="5">6.1.1.20</ecNumber>
    </recommendedName>
    <alternativeName>
        <fullName evidence="17">Phenylalanyl-tRNA synthetase beta subunit</fullName>
    </alternativeName>
</protein>
<dbReference type="Gene3D" id="2.40.50.140">
    <property type="entry name" value="Nucleic acid-binding proteins"/>
    <property type="match status" value="1"/>
</dbReference>
<comment type="cofactor">
    <cofactor evidence="1">
        <name>Mg(2+)</name>
        <dbReference type="ChEBI" id="CHEBI:18420"/>
    </cofactor>
</comment>
<dbReference type="SUPFAM" id="SSF54991">
    <property type="entry name" value="Anticodon-binding domain of PheRS"/>
    <property type="match status" value="1"/>
</dbReference>
<evidence type="ECO:0000259" key="21">
    <source>
        <dbReference type="PROSITE" id="PS51483"/>
    </source>
</evidence>
<dbReference type="CDD" id="cd00769">
    <property type="entry name" value="PheRS_beta_core"/>
    <property type="match status" value="1"/>
</dbReference>
<evidence type="ECO:0000256" key="6">
    <source>
        <dbReference type="ARBA" id="ARBA00017032"/>
    </source>
</evidence>
<evidence type="ECO:0000256" key="13">
    <source>
        <dbReference type="ARBA" id="ARBA00022842"/>
    </source>
</evidence>
<dbReference type="InterPro" id="IPR045864">
    <property type="entry name" value="aa-tRNA-synth_II/BPL/LPL"/>
</dbReference>
<keyword evidence="14" id="KW-0694">RNA-binding</keyword>
<dbReference type="AlphaFoldDB" id="A0A1W1E9T7"/>
<keyword evidence="7" id="KW-0963">Cytoplasm</keyword>
<dbReference type="InterPro" id="IPR004532">
    <property type="entry name" value="Phe-tRNA-ligase_IIc_bsu_bact"/>
</dbReference>
<evidence type="ECO:0000256" key="5">
    <source>
        <dbReference type="ARBA" id="ARBA00012814"/>
    </source>
</evidence>
<dbReference type="SUPFAM" id="SSF55681">
    <property type="entry name" value="Class II aaRS and biotin synthetases"/>
    <property type="match status" value="1"/>
</dbReference>
<dbReference type="InterPro" id="IPR005121">
    <property type="entry name" value="Fdx_antiC-bd"/>
</dbReference>
<dbReference type="InterPro" id="IPR012340">
    <property type="entry name" value="NA-bd_OB-fold"/>
</dbReference>
<dbReference type="InterPro" id="IPR002547">
    <property type="entry name" value="tRNA-bd_dom"/>
</dbReference>
<evidence type="ECO:0000256" key="11">
    <source>
        <dbReference type="ARBA" id="ARBA00022741"/>
    </source>
</evidence>
<proteinExistence type="inferred from homology"/>
<evidence type="ECO:0000256" key="16">
    <source>
        <dbReference type="ARBA" id="ARBA00023146"/>
    </source>
</evidence>
<comment type="subcellular location">
    <subcellularLocation>
        <location evidence="2">Cytoplasm</location>
    </subcellularLocation>
</comment>
<dbReference type="Pfam" id="PF17759">
    <property type="entry name" value="tRNA_synthFbeta"/>
    <property type="match status" value="1"/>
</dbReference>
<dbReference type="GO" id="GO:0000049">
    <property type="term" value="F:tRNA binding"/>
    <property type="evidence" value="ECO:0007669"/>
    <property type="project" value="UniProtKB-KW"/>
</dbReference>
<evidence type="ECO:0000256" key="7">
    <source>
        <dbReference type="ARBA" id="ARBA00022490"/>
    </source>
</evidence>
<evidence type="ECO:0000259" key="19">
    <source>
        <dbReference type="PROSITE" id="PS50886"/>
    </source>
</evidence>
<keyword evidence="16 22" id="KW-0030">Aminoacyl-tRNA synthetase</keyword>
<evidence type="ECO:0000256" key="1">
    <source>
        <dbReference type="ARBA" id="ARBA00001946"/>
    </source>
</evidence>
<dbReference type="Gene3D" id="3.30.930.10">
    <property type="entry name" value="Bira Bifunctional Protein, Domain 2"/>
    <property type="match status" value="1"/>
</dbReference>
<evidence type="ECO:0000256" key="15">
    <source>
        <dbReference type="ARBA" id="ARBA00022917"/>
    </source>
</evidence>
<dbReference type="SUPFAM" id="SSF56037">
    <property type="entry name" value="PheT/TilS domain"/>
    <property type="match status" value="1"/>
</dbReference>
<dbReference type="SUPFAM" id="SSF50249">
    <property type="entry name" value="Nucleic acid-binding proteins"/>
    <property type="match status" value="1"/>
</dbReference>
<dbReference type="NCBIfam" id="TIGR00472">
    <property type="entry name" value="pheT_bact"/>
    <property type="match status" value="1"/>
</dbReference>
<accession>A0A1W1E9T7</accession>
<dbReference type="Pfam" id="PF03484">
    <property type="entry name" value="B5"/>
    <property type="match status" value="1"/>
</dbReference>
<feature type="domain" description="FDX-ACB" evidence="20">
    <location>
        <begin position="686"/>
        <end position="778"/>
    </location>
</feature>
<dbReference type="GO" id="GO:0000287">
    <property type="term" value="F:magnesium ion binding"/>
    <property type="evidence" value="ECO:0007669"/>
    <property type="project" value="InterPro"/>
</dbReference>
<comment type="subunit">
    <text evidence="4">Tetramer of two alpha and two beta subunits.</text>
</comment>
<dbReference type="GO" id="GO:0006432">
    <property type="term" value="P:phenylalanyl-tRNA aminoacylation"/>
    <property type="evidence" value="ECO:0007669"/>
    <property type="project" value="InterPro"/>
</dbReference>
<keyword evidence="10" id="KW-0479">Metal-binding</keyword>
<name>A0A1W1E9T7_9ZZZZ</name>
<dbReference type="InterPro" id="IPR005147">
    <property type="entry name" value="tRNA_synthase_B5-dom"/>
</dbReference>
<reference evidence="22" key="1">
    <citation type="submission" date="2016-10" db="EMBL/GenBank/DDBJ databases">
        <authorList>
            <person name="de Groot N.N."/>
        </authorList>
    </citation>
    <scope>NUCLEOTIDE SEQUENCE</scope>
</reference>
<evidence type="ECO:0000256" key="8">
    <source>
        <dbReference type="ARBA" id="ARBA00022555"/>
    </source>
</evidence>
<dbReference type="FunFam" id="2.40.50.140:FF:000045">
    <property type="entry name" value="Phenylalanine--tRNA ligase beta subunit"/>
    <property type="match status" value="1"/>
</dbReference>
<evidence type="ECO:0000256" key="18">
    <source>
        <dbReference type="ARBA" id="ARBA00049255"/>
    </source>
</evidence>
<dbReference type="Gene3D" id="3.30.56.10">
    <property type="match status" value="2"/>
</dbReference>
<dbReference type="GO" id="GO:0004826">
    <property type="term" value="F:phenylalanine-tRNA ligase activity"/>
    <property type="evidence" value="ECO:0007669"/>
    <property type="project" value="UniProtKB-EC"/>
</dbReference>
<dbReference type="Pfam" id="PF03147">
    <property type="entry name" value="FDX-ACB"/>
    <property type="match status" value="1"/>
</dbReference>
<keyword evidence="13" id="KW-0460">Magnesium</keyword>
<comment type="similarity">
    <text evidence="3">Belongs to the phenylalanyl-tRNA synthetase beta subunit family. Type 1 subfamily.</text>
</comment>
<dbReference type="PROSITE" id="PS51447">
    <property type="entry name" value="FDX_ACB"/>
    <property type="match status" value="1"/>
</dbReference>
<dbReference type="PANTHER" id="PTHR10947">
    <property type="entry name" value="PHENYLALANYL-TRNA SYNTHETASE BETA CHAIN AND LEUCINE-RICH REPEAT-CONTAINING PROTEIN 47"/>
    <property type="match status" value="1"/>
</dbReference>
<keyword evidence="11" id="KW-0547">Nucleotide-binding</keyword>
<dbReference type="EMBL" id="FPIB01000020">
    <property type="protein sequence ID" value="SFV90714.1"/>
    <property type="molecule type" value="Genomic_DNA"/>
</dbReference>
<gene>
    <name evidence="22" type="ORF">MNB_SV-4-1430</name>
</gene>
<dbReference type="EC" id="6.1.1.20" evidence="5"/>
<feature type="domain" description="B5" evidence="21">
    <location>
        <begin position="391"/>
        <end position="467"/>
    </location>
</feature>
<dbReference type="InterPro" id="IPR036690">
    <property type="entry name" value="Fdx_antiC-bd_sf"/>
</dbReference>
<dbReference type="CDD" id="cd02796">
    <property type="entry name" value="tRNA_bind_bactPheRS"/>
    <property type="match status" value="1"/>
</dbReference>
<keyword evidence="15" id="KW-0648">Protein biosynthesis</keyword>
<dbReference type="InterPro" id="IPR045060">
    <property type="entry name" value="Phe-tRNA-ligase_IIc_bsu"/>
</dbReference>
<evidence type="ECO:0000256" key="2">
    <source>
        <dbReference type="ARBA" id="ARBA00004496"/>
    </source>
</evidence>
<evidence type="ECO:0000256" key="9">
    <source>
        <dbReference type="ARBA" id="ARBA00022598"/>
    </source>
</evidence>
<keyword evidence="12" id="KW-0067">ATP-binding</keyword>
<keyword evidence="9 22" id="KW-0436">Ligase</keyword>
<feature type="domain" description="TRNA-binding" evidence="19">
    <location>
        <begin position="39"/>
        <end position="150"/>
    </location>
</feature>
<dbReference type="SMART" id="SM00896">
    <property type="entry name" value="FDX-ACB"/>
    <property type="match status" value="1"/>
</dbReference>
<dbReference type="HAMAP" id="MF_00283">
    <property type="entry name" value="Phe_tRNA_synth_beta1"/>
    <property type="match status" value="1"/>
</dbReference>
<evidence type="ECO:0000256" key="17">
    <source>
        <dbReference type="ARBA" id="ARBA00033189"/>
    </source>
</evidence>
<keyword evidence="8" id="KW-0820">tRNA-binding</keyword>
<dbReference type="InterPro" id="IPR033714">
    <property type="entry name" value="tRNA_bind_bactPheRS"/>
</dbReference>
<evidence type="ECO:0000259" key="20">
    <source>
        <dbReference type="PROSITE" id="PS51447"/>
    </source>
</evidence>
<dbReference type="Pfam" id="PF01588">
    <property type="entry name" value="tRNA_bind"/>
    <property type="match status" value="1"/>
</dbReference>
<evidence type="ECO:0000256" key="4">
    <source>
        <dbReference type="ARBA" id="ARBA00011209"/>
    </source>
</evidence>
<sequence>MIVTRSWLNEFIDLSGVSDEKLYETFNAIGLEVDSMEKIKIDPKVVVGKILSCEKHPDADKLNVCKIDVGSGVRQIVCGAANVVDAEYVAVATIGAVLPGDFEIKHAKLRGVESEGMVCASSELGLPETGKGIMILDESIGTLEVGKPFGDYPCIADIIIELELTANRGDCLSIYGVARDLSAALNIEMKPFEYKQEERMKLGIARKMDLHTSGEMDADLRYKLATLQNVHSNFLIKLRLAMVKAEADNPLAEILAYATHTTGVILGMYDCASFCSPEEEKVVVSVEAHAKGIIHVHANGKHISIVGVSQTEESKPTAKSSEVLIEASYIHPDLLAEAVANEKIETDDLYYKTSRGSNSDLDFGLGYLAYLMEHNSEIEYYEGSMDVEIEREHEKVLVDAGEISDIVGMEIELSKIAVVLQKLGFEITAMNDHQLATKVPLFRHDIKNIQDIAEEIVRIVGINNIPSKPLVFAEKKRLNETSSRYDAKKRLRNRAIGVGFYENISYVFSEKEVLERYGFETTDEALALANPIAEELNTLRSTLLVNMLQAIKRNVSYSKKSIPLFEIGAVFDRTRRQHEKIGFVFAGQAERESVTNAGKPPLIDFASFVSKLGGVIGHFDLVPCTFENGLIHPYQSADIGIDGKVCGFVSKLHPTVQESYDIPVTFIAELDFDILMPKHINAKPISKFQGVYKDLSIVIDKHIRYYEVAKVLNALDLPLLKQSYPVDIYTDEKLGEKKSLTIRFFIQSMEKTLEESDIEHVMAEIMRALQENFDAELR</sequence>
<dbReference type="SUPFAM" id="SSF46955">
    <property type="entry name" value="Putative DNA-binding domain"/>
    <property type="match status" value="1"/>
</dbReference>
<dbReference type="Gene3D" id="3.30.70.380">
    <property type="entry name" value="Ferrodoxin-fold anticodon-binding domain"/>
    <property type="match status" value="1"/>
</dbReference>
<dbReference type="GO" id="GO:0005524">
    <property type="term" value="F:ATP binding"/>
    <property type="evidence" value="ECO:0007669"/>
    <property type="project" value="UniProtKB-KW"/>
</dbReference>
<dbReference type="GO" id="GO:0009328">
    <property type="term" value="C:phenylalanine-tRNA ligase complex"/>
    <property type="evidence" value="ECO:0007669"/>
    <property type="project" value="TreeGrafter"/>
</dbReference>
<organism evidence="22">
    <name type="scientific">hydrothermal vent metagenome</name>
    <dbReference type="NCBI Taxonomy" id="652676"/>
    <lineage>
        <taxon>unclassified sequences</taxon>
        <taxon>metagenomes</taxon>
        <taxon>ecological metagenomes</taxon>
    </lineage>
</organism>
<evidence type="ECO:0000256" key="12">
    <source>
        <dbReference type="ARBA" id="ARBA00022840"/>
    </source>
</evidence>
<dbReference type="SMART" id="SM00874">
    <property type="entry name" value="B5"/>
    <property type="match status" value="1"/>
</dbReference>
<dbReference type="PROSITE" id="PS50886">
    <property type="entry name" value="TRBD"/>
    <property type="match status" value="1"/>
</dbReference>
<evidence type="ECO:0000256" key="14">
    <source>
        <dbReference type="ARBA" id="ARBA00022884"/>
    </source>
</evidence>
<evidence type="ECO:0000256" key="10">
    <source>
        <dbReference type="ARBA" id="ARBA00022723"/>
    </source>
</evidence>
<dbReference type="InterPro" id="IPR041616">
    <property type="entry name" value="PheRS_beta_core"/>
</dbReference>
<evidence type="ECO:0000313" key="22">
    <source>
        <dbReference type="EMBL" id="SFV90714.1"/>
    </source>
</evidence>